<dbReference type="Proteomes" id="UP000693970">
    <property type="component" value="Unassembled WGS sequence"/>
</dbReference>
<feature type="domain" description="Nuclease associated modular" evidence="2">
    <location>
        <begin position="182"/>
        <end position="198"/>
    </location>
</feature>
<name>A0A9K3KPQ3_9STRA</name>
<feature type="compositionally biased region" description="Basic and acidic residues" evidence="1">
    <location>
        <begin position="520"/>
        <end position="530"/>
    </location>
</feature>
<reference evidence="3" key="1">
    <citation type="journal article" date="2021" name="Sci. Rep.">
        <title>Diploid genomic architecture of Nitzschia inconspicua, an elite biomass production diatom.</title>
        <authorList>
            <person name="Oliver A."/>
            <person name="Podell S."/>
            <person name="Pinowska A."/>
            <person name="Traller J.C."/>
            <person name="Smith S.R."/>
            <person name="McClure R."/>
            <person name="Beliaev A."/>
            <person name="Bohutskyi P."/>
            <person name="Hill E.A."/>
            <person name="Rabines A."/>
            <person name="Zheng H."/>
            <person name="Allen L.Z."/>
            <person name="Kuo A."/>
            <person name="Grigoriev I.V."/>
            <person name="Allen A.E."/>
            <person name="Hazlebeck D."/>
            <person name="Allen E.E."/>
        </authorList>
    </citation>
    <scope>NUCLEOTIDE SEQUENCE</scope>
    <source>
        <strain evidence="3">Hildebrandi</strain>
    </source>
</reference>
<dbReference type="Pfam" id="PF07460">
    <property type="entry name" value="NUMOD3"/>
    <property type="match status" value="3"/>
</dbReference>
<feature type="domain" description="Nuclease associated modular" evidence="2">
    <location>
        <begin position="338"/>
        <end position="355"/>
    </location>
</feature>
<dbReference type="PANTHER" id="PTHR34199">
    <property type="entry name" value="NUMOD3 MOTIF FAMILY PROTEIN, EXPRESSED"/>
    <property type="match status" value="1"/>
</dbReference>
<feature type="compositionally biased region" description="Basic residues" evidence="1">
    <location>
        <begin position="455"/>
        <end position="466"/>
    </location>
</feature>
<gene>
    <name evidence="3" type="ORF">IV203_016334</name>
</gene>
<feature type="region of interest" description="Disordered" evidence="1">
    <location>
        <begin position="332"/>
        <end position="353"/>
    </location>
</feature>
<dbReference type="EMBL" id="JAGRRH010000020">
    <property type="protein sequence ID" value="KAG7347629.1"/>
    <property type="molecule type" value="Genomic_DNA"/>
</dbReference>
<evidence type="ECO:0000256" key="1">
    <source>
        <dbReference type="SAM" id="MobiDB-lite"/>
    </source>
</evidence>
<dbReference type="InterPro" id="IPR003611">
    <property type="entry name" value="NUMOD3"/>
</dbReference>
<evidence type="ECO:0000313" key="4">
    <source>
        <dbReference type="Proteomes" id="UP000693970"/>
    </source>
</evidence>
<feature type="compositionally biased region" description="Polar residues" evidence="1">
    <location>
        <begin position="411"/>
        <end position="424"/>
    </location>
</feature>
<reference evidence="3" key="2">
    <citation type="submission" date="2021-04" db="EMBL/GenBank/DDBJ databases">
        <authorList>
            <person name="Podell S."/>
        </authorList>
    </citation>
    <scope>NUCLEOTIDE SEQUENCE</scope>
    <source>
        <strain evidence="3">Hildebrandi</strain>
    </source>
</reference>
<sequence>MTVDSPIHPSAPKFQNVPTQYIEAPSAKNFPPCQANDIGATCRKRRRRSESMITVSTPVQAMLLGLFLWDSVSRIWLDAFVIRSPHLHFNDLSRTRRSQHQNWYRLTRLWDSEFSSDGTDTTTLSQKDLFHVANGVSYSANGVASTANGSMNGHHHQTQSASVPPQIDSPDKMDIPRPTANGGFTHTNASRAKISAANKGKTPWNKGKNRSEEVRARIAAGVRARNRERLLKKLEDMGLTEEEYEEQKKEEKRKREAERRARKTANGGYTPTEETKAKISKALKEKHASGQVKKRQLDPSKVRRGFTHSEETRRKISESLKKRWNNDDEYREHMKESYSKANSREETRRKISESLKRRWADPGFREDMTKKMAESRNGREAINYDSSYRKKISEAMKKKWQDPAYREKTLTSIQQAAQSRTGETSPHRTKKKKSVTKSVDMQLITPLSATDLVRRKKKLVAKKKRSVSNVAVTPMEPRKASSSRSKLKGATRMSYHEQLEDDQLADLPKKNAKAKRKRKSSNEKDGSVSRLREERRDLFDLLYGDDDSLLVDDINQEDMGGISEESTLSKLGIVFGDEDLDAFDPYGLDDY</sequence>
<proteinExistence type="predicted"/>
<feature type="compositionally biased region" description="Basic and acidic residues" evidence="1">
    <location>
        <begin position="295"/>
        <end position="317"/>
    </location>
</feature>
<evidence type="ECO:0000259" key="2">
    <source>
        <dbReference type="SMART" id="SM00496"/>
    </source>
</evidence>
<dbReference type="PANTHER" id="PTHR34199:SF2">
    <property type="entry name" value="NUMOD3 MOTIF FAMILY PROTEIN, EXPRESSED"/>
    <property type="match status" value="1"/>
</dbReference>
<feature type="domain" description="Nuclease associated modular" evidence="2">
    <location>
        <begin position="206"/>
        <end position="222"/>
    </location>
</feature>
<feature type="region of interest" description="Disordered" evidence="1">
    <location>
        <begin position="147"/>
        <end position="166"/>
    </location>
</feature>
<keyword evidence="4" id="KW-1185">Reference proteome</keyword>
<feature type="region of interest" description="Disordered" evidence="1">
    <location>
        <begin position="411"/>
        <end position="437"/>
    </location>
</feature>
<feature type="region of interest" description="Disordered" evidence="1">
    <location>
        <begin position="240"/>
        <end position="317"/>
    </location>
</feature>
<dbReference type="OrthoDB" id="6013at2759"/>
<evidence type="ECO:0000313" key="3">
    <source>
        <dbReference type="EMBL" id="KAG7347629.1"/>
    </source>
</evidence>
<feature type="compositionally biased region" description="Basic residues" evidence="1">
    <location>
        <begin position="510"/>
        <end position="519"/>
    </location>
</feature>
<organism evidence="3 4">
    <name type="scientific">Nitzschia inconspicua</name>
    <dbReference type="NCBI Taxonomy" id="303405"/>
    <lineage>
        <taxon>Eukaryota</taxon>
        <taxon>Sar</taxon>
        <taxon>Stramenopiles</taxon>
        <taxon>Ochrophyta</taxon>
        <taxon>Bacillariophyta</taxon>
        <taxon>Bacillariophyceae</taxon>
        <taxon>Bacillariophycidae</taxon>
        <taxon>Bacillariales</taxon>
        <taxon>Bacillariaceae</taxon>
        <taxon>Nitzschia</taxon>
    </lineage>
</organism>
<accession>A0A9K3KPQ3</accession>
<feature type="domain" description="Nuclease associated modular" evidence="2">
    <location>
        <begin position="388"/>
        <end position="404"/>
    </location>
</feature>
<dbReference type="SMART" id="SM00496">
    <property type="entry name" value="IENR2"/>
    <property type="match status" value="6"/>
</dbReference>
<feature type="region of interest" description="Disordered" evidence="1">
    <location>
        <begin position="455"/>
        <end position="530"/>
    </location>
</feature>
<feature type="compositionally biased region" description="Basic and acidic residues" evidence="1">
    <location>
        <begin position="246"/>
        <end position="259"/>
    </location>
</feature>
<dbReference type="GO" id="GO:0003677">
    <property type="term" value="F:DNA binding"/>
    <property type="evidence" value="ECO:0007669"/>
    <property type="project" value="InterPro"/>
</dbReference>
<feature type="compositionally biased region" description="Basic and acidic residues" evidence="1">
    <location>
        <begin position="273"/>
        <end position="288"/>
    </location>
</feature>
<protein>
    <submittedName>
        <fullName evidence="3">NUMOD3 motif protein</fullName>
    </submittedName>
</protein>
<dbReference type="AlphaFoldDB" id="A0A9K3KPQ3"/>
<comment type="caution">
    <text evidence="3">The sequence shown here is derived from an EMBL/GenBank/DDBJ whole genome shotgun (WGS) entry which is preliminary data.</text>
</comment>
<feature type="domain" description="Nuclease associated modular" evidence="2">
    <location>
        <begin position="267"/>
        <end position="283"/>
    </location>
</feature>
<feature type="domain" description="Nuclease associated modular" evidence="2">
    <location>
        <begin position="304"/>
        <end position="320"/>
    </location>
</feature>